<dbReference type="GO" id="GO:0004190">
    <property type="term" value="F:aspartic-type endopeptidase activity"/>
    <property type="evidence" value="ECO:0007669"/>
    <property type="project" value="InterPro"/>
</dbReference>
<keyword evidence="4" id="KW-1185">Reference proteome</keyword>
<keyword evidence="1" id="KW-0378">Hydrolase</keyword>
<dbReference type="WBParaSite" id="Hba_12431">
    <property type="protein sequence ID" value="Hba_12431"/>
    <property type="gene ID" value="Hba_12431"/>
</dbReference>
<evidence type="ECO:0000313" key="5">
    <source>
        <dbReference type="WBParaSite" id="Hba_12431"/>
    </source>
</evidence>
<feature type="region of interest" description="Disordered" evidence="2">
    <location>
        <begin position="46"/>
        <end position="67"/>
    </location>
</feature>
<dbReference type="AlphaFoldDB" id="A0A1I7X4G2"/>
<accession>A0A1I7X4G2</accession>
<proteinExistence type="predicted"/>
<dbReference type="InterPro" id="IPR021109">
    <property type="entry name" value="Peptidase_aspartic_dom_sf"/>
</dbReference>
<feature type="compositionally biased region" description="Basic residues" evidence="2">
    <location>
        <begin position="1"/>
        <end position="11"/>
    </location>
</feature>
<dbReference type="PROSITE" id="PS50175">
    <property type="entry name" value="ASP_PROT_RETROV"/>
    <property type="match status" value="1"/>
</dbReference>
<evidence type="ECO:0000256" key="2">
    <source>
        <dbReference type="SAM" id="MobiDB-lite"/>
    </source>
</evidence>
<feature type="compositionally biased region" description="Basic and acidic residues" evidence="2">
    <location>
        <begin position="50"/>
        <end position="65"/>
    </location>
</feature>
<organism evidence="4 5">
    <name type="scientific">Heterorhabditis bacteriophora</name>
    <name type="common">Entomopathogenic nematode worm</name>
    <dbReference type="NCBI Taxonomy" id="37862"/>
    <lineage>
        <taxon>Eukaryota</taxon>
        <taxon>Metazoa</taxon>
        <taxon>Ecdysozoa</taxon>
        <taxon>Nematoda</taxon>
        <taxon>Chromadorea</taxon>
        <taxon>Rhabditida</taxon>
        <taxon>Rhabditina</taxon>
        <taxon>Rhabditomorpha</taxon>
        <taxon>Strongyloidea</taxon>
        <taxon>Heterorhabditidae</taxon>
        <taxon>Heterorhabditis</taxon>
    </lineage>
</organism>
<dbReference type="SUPFAM" id="SSF50630">
    <property type="entry name" value="Acid proteases"/>
    <property type="match status" value="1"/>
</dbReference>
<evidence type="ECO:0000259" key="3">
    <source>
        <dbReference type="PROSITE" id="PS50175"/>
    </source>
</evidence>
<dbReference type="Gene3D" id="2.40.70.10">
    <property type="entry name" value="Acid Proteases"/>
    <property type="match status" value="1"/>
</dbReference>
<dbReference type="GO" id="GO:0006508">
    <property type="term" value="P:proteolysis"/>
    <property type="evidence" value="ECO:0007669"/>
    <property type="project" value="InterPro"/>
</dbReference>
<protein>
    <submittedName>
        <fullName evidence="5">Peptidase A2 domain-containing protein</fullName>
    </submittedName>
</protein>
<feature type="domain" description="Peptidase A2" evidence="3">
    <location>
        <begin position="224"/>
        <end position="308"/>
    </location>
</feature>
<name>A0A1I7X4G2_HETBA</name>
<evidence type="ECO:0000313" key="4">
    <source>
        <dbReference type="Proteomes" id="UP000095283"/>
    </source>
</evidence>
<sequence>MDKISKRYHRKMLSENKNNSDPITSTILEQLDTEIKNRVYIKRQMQARQGFDEKERSHRRNEPTRQSKGHCLFCGGLHQTIACRIVSESQNRRKVLIEKKACWKCFSTRHNSYDCSEQRCSKCRGEHNETVCSKTHFNRNRTNGDSRQAQEISRHINDTQQNNNQLRKTVQHNIRQEECENLNQMLHNNTINHPTKTENYTHHQTVLMTVEGKVKNKEGIYENVLIFLDSGAQQSLIEENEANRLGLTKTNPSKCTMSGMGGLTESFQTYDVQLSLLSAYMTEIKVQVKTKPIITRCFNAVFLTPRDKTYMLNNDIILSNPRTEGESSCQKY</sequence>
<reference evidence="5" key="1">
    <citation type="submission" date="2016-11" db="UniProtKB">
        <authorList>
            <consortium name="WormBaseParasite"/>
        </authorList>
    </citation>
    <scope>IDENTIFICATION</scope>
</reference>
<dbReference type="InterPro" id="IPR001995">
    <property type="entry name" value="Peptidase_A2_cat"/>
</dbReference>
<feature type="region of interest" description="Disordered" evidence="2">
    <location>
        <begin position="1"/>
        <end position="22"/>
    </location>
</feature>
<dbReference type="Proteomes" id="UP000095283">
    <property type="component" value="Unplaced"/>
</dbReference>
<evidence type="ECO:0000256" key="1">
    <source>
        <dbReference type="ARBA" id="ARBA00022801"/>
    </source>
</evidence>